<organism evidence="7 8">
    <name type="scientific">Chara braunii</name>
    <name type="common">Braun's stonewort</name>
    <dbReference type="NCBI Taxonomy" id="69332"/>
    <lineage>
        <taxon>Eukaryota</taxon>
        <taxon>Viridiplantae</taxon>
        <taxon>Streptophyta</taxon>
        <taxon>Charophyceae</taxon>
        <taxon>Charales</taxon>
        <taxon>Characeae</taxon>
        <taxon>Chara</taxon>
    </lineage>
</organism>
<dbReference type="Gene3D" id="3.40.395.10">
    <property type="entry name" value="Adenoviral Proteinase, Chain A"/>
    <property type="match status" value="1"/>
</dbReference>
<keyword evidence="8" id="KW-1185">Reference proteome</keyword>
<comment type="similarity">
    <text evidence="1">Belongs to the peptidase C48 family.</text>
</comment>
<dbReference type="STRING" id="69332.A0A388K0X6"/>
<feature type="compositionally biased region" description="Polar residues" evidence="5">
    <location>
        <begin position="775"/>
        <end position="784"/>
    </location>
</feature>
<feature type="region of interest" description="Disordered" evidence="5">
    <location>
        <begin position="372"/>
        <end position="458"/>
    </location>
</feature>
<feature type="compositionally biased region" description="Basic and acidic residues" evidence="5">
    <location>
        <begin position="372"/>
        <end position="390"/>
    </location>
</feature>
<keyword evidence="2" id="KW-0645">Protease</keyword>
<proteinExistence type="inferred from homology"/>
<evidence type="ECO:0000256" key="4">
    <source>
        <dbReference type="ARBA" id="ARBA00022807"/>
    </source>
</evidence>
<evidence type="ECO:0000256" key="1">
    <source>
        <dbReference type="ARBA" id="ARBA00005234"/>
    </source>
</evidence>
<dbReference type="OrthoDB" id="1939479at2759"/>
<dbReference type="GO" id="GO:0016926">
    <property type="term" value="P:protein desumoylation"/>
    <property type="evidence" value="ECO:0007669"/>
    <property type="project" value="TreeGrafter"/>
</dbReference>
<evidence type="ECO:0000259" key="6">
    <source>
        <dbReference type="PROSITE" id="PS50600"/>
    </source>
</evidence>
<dbReference type="PANTHER" id="PTHR12606:SF1">
    <property type="entry name" value="UBIQUITIN-LIKE-SPECIFIC PROTEASE 1A"/>
    <property type="match status" value="1"/>
</dbReference>
<feature type="compositionally biased region" description="Basic and acidic residues" evidence="5">
    <location>
        <begin position="498"/>
        <end position="507"/>
    </location>
</feature>
<dbReference type="InterPro" id="IPR038765">
    <property type="entry name" value="Papain-like_cys_pep_sf"/>
</dbReference>
<feature type="compositionally biased region" description="Low complexity" evidence="5">
    <location>
        <begin position="669"/>
        <end position="702"/>
    </location>
</feature>
<comment type="caution">
    <text evidence="7">The sequence shown here is derived from an EMBL/GenBank/DDBJ whole genome shotgun (WGS) entry which is preliminary data.</text>
</comment>
<sequence length="1073" mass="114409">MPGGEIVGEGTPDNVRRWKSRSSVPTLRSPPVSRLRRFVTLVDRDRVSKRKRNISDNEDSPRSVSKREWKWPRCSSWIVHFDSASAALDAGGSIGVGLQPEAAAHEFAGNRDVPDQETQIGAAHCSLAGEEVSNCRIAAVGCAVPAQKTAGSASLNRTCAVATRGPAYNENVLNNKEGGNGKEIKSGSVILCRRQHSGKSICEGGGRSSSVSGHRSLEDQAAAPCQLDAKAVRSGTRLYSKGFTGRGQTYARPSRRSAGHLEDQGQLLTSNPAQRALPALEAQFASSVPGRSANGAGPSHMQELGRSWKLMWSAVASGQTFNRAAGFHPAASVEGIVGTNPCVDDRTAGMEGSGLSLRRDRSGACPEDVRRECERGRNAHSHGVEGETHKGGGSRLRHRKLKKLGHVRNDSPVVIGSSSPNSSDSDSSSSALARSSSRERRGSNPGKKSDSALQGGFPAGQRNVAEEVGTCAPQSRVCCPQNLPLGSDGFASKASNHRTCDQSRPSEGRSVSQSNASMHPPSSENASLARRTPNGAAMQSKAKAGRSRSLMATPSSSHGLEVADPAADSTTGSLNEGGGNGGGGVTRLQKCPDHYSLLSASSDDACSSPSRTSSPSHDEAGPSTAITRPHPVPAEVSWLSSVSESSEESEDDDTISASSDDDIIQTPASTVLTISSSSSSSMCDASSYDTSSDSGTSSASPSCLWEEFRRKRREAALLGKSINHLELQLQSRAVRLLLGGSGGDSQQTSQDSLSSPLKARADREHPILLLEDGRSQPTVASRSAQQEKHPEGTRTTSQDIASASISGALENLSLDSARAGSAAASHPTWLSQSAQWGIPSSLRQLTTAEQARLLAVWSRGNDRESVSKFMGEDITRKDLATLQGESWINDEVVNFYLATVQNIFDFDILIVPVNKQESHWTLLAVNIKEKALEYYDSFLRSRSDFCYRVFDAMCRYLEDERLDKKHPNTDVDPSRPWRKRLMTEGIPQQEDAGSCGVFMCTFAELLARGYRPPFNFSQSHIPVIRRGIAADILFPGKSPDANSVLRSAPSLPNQNGSSKVPAGAVVCLLDDDD</sequence>
<evidence type="ECO:0000313" key="7">
    <source>
        <dbReference type="EMBL" id="GBG63613.1"/>
    </source>
</evidence>
<feature type="compositionally biased region" description="Low complexity" evidence="5">
    <location>
        <begin position="416"/>
        <end position="435"/>
    </location>
</feature>
<dbReference type="Proteomes" id="UP000265515">
    <property type="component" value="Unassembled WGS sequence"/>
</dbReference>
<feature type="domain" description="Ubiquitin-like protease family profile" evidence="6">
    <location>
        <begin position="812"/>
        <end position="1006"/>
    </location>
</feature>
<dbReference type="SUPFAM" id="SSF54001">
    <property type="entry name" value="Cysteine proteinases"/>
    <property type="match status" value="1"/>
</dbReference>
<gene>
    <name evidence="7" type="ORF">CBR_g38924</name>
</gene>
<feature type="compositionally biased region" description="Acidic residues" evidence="5">
    <location>
        <begin position="645"/>
        <end position="663"/>
    </location>
</feature>
<evidence type="ECO:0000256" key="5">
    <source>
        <dbReference type="SAM" id="MobiDB-lite"/>
    </source>
</evidence>
<evidence type="ECO:0000256" key="3">
    <source>
        <dbReference type="ARBA" id="ARBA00022801"/>
    </source>
</evidence>
<dbReference type="EMBL" id="BFEA01000041">
    <property type="protein sequence ID" value="GBG63613.1"/>
    <property type="molecule type" value="Genomic_DNA"/>
</dbReference>
<protein>
    <recommendedName>
        <fullName evidence="6">Ubiquitin-like protease family profile domain-containing protein</fullName>
    </recommendedName>
</protein>
<feature type="compositionally biased region" description="Low complexity" evidence="5">
    <location>
        <begin position="744"/>
        <end position="755"/>
    </location>
</feature>
<feature type="compositionally biased region" description="Gly residues" evidence="5">
    <location>
        <begin position="575"/>
        <end position="585"/>
    </location>
</feature>
<keyword evidence="4" id="KW-0788">Thiol protease</keyword>
<dbReference type="Gramene" id="GBG63613">
    <property type="protein sequence ID" value="GBG63613"/>
    <property type="gene ID" value="CBR_g38924"/>
</dbReference>
<feature type="region of interest" description="Disordered" evidence="5">
    <location>
        <begin position="600"/>
        <end position="702"/>
    </location>
</feature>
<accession>A0A388K0X6</accession>
<feature type="region of interest" description="Disordered" evidence="5">
    <location>
        <begin position="243"/>
        <end position="263"/>
    </location>
</feature>
<feature type="region of interest" description="Disordered" evidence="5">
    <location>
        <begin position="768"/>
        <end position="798"/>
    </location>
</feature>
<evidence type="ECO:0000313" key="8">
    <source>
        <dbReference type="Proteomes" id="UP000265515"/>
    </source>
</evidence>
<dbReference type="PANTHER" id="PTHR12606">
    <property type="entry name" value="SENTRIN/SUMO-SPECIFIC PROTEASE"/>
    <property type="match status" value="1"/>
</dbReference>
<evidence type="ECO:0000256" key="2">
    <source>
        <dbReference type="ARBA" id="ARBA00022670"/>
    </source>
</evidence>
<feature type="compositionally biased region" description="Basic and acidic residues" evidence="5">
    <location>
        <begin position="436"/>
        <end position="450"/>
    </location>
</feature>
<dbReference type="PROSITE" id="PS50600">
    <property type="entry name" value="ULP_PROTEASE"/>
    <property type="match status" value="1"/>
</dbReference>
<feature type="region of interest" description="Disordered" evidence="5">
    <location>
        <begin position="740"/>
        <end position="759"/>
    </location>
</feature>
<dbReference type="GO" id="GO:0006508">
    <property type="term" value="P:proteolysis"/>
    <property type="evidence" value="ECO:0007669"/>
    <property type="project" value="UniProtKB-KW"/>
</dbReference>
<dbReference type="GO" id="GO:0005634">
    <property type="term" value="C:nucleus"/>
    <property type="evidence" value="ECO:0007669"/>
    <property type="project" value="TreeGrafter"/>
</dbReference>
<dbReference type="AlphaFoldDB" id="A0A388K0X6"/>
<feature type="compositionally biased region" description="Polar residues" evidence="5">
    <location>
        <begin position="508"/>
        <end position="526"/>
    </location>
</feature>
<dbReference type="InterPro" id="IPR003653">
    <property type="entry name" value="Peptidase_C48_C"/>
</dbReference>
<dbReference type="Pfam" id="PF02902">
    <property type="entry name" value="Peptidase_C48"/>
    <property type="match status" value="1"/>
</dbReference>
<dbReference type="GO" id="GO:0016929">
    <property type="term" value="F:deSUMOylase activity"/>
    <property type="evidence" value="ECO:0007669"/>
    <property type="project" value="TreeGrafter"/>
</dbReference>
<feature type="region of interest" description="Disordered" evidence="5">
    <location>
        <begin position="493"/>
        <end position="588"/>
    </location>
</feature>
<keyword evidence="3" id="KW-0378">Hydrolase</keyword>
<feature type="compositionally biased region" description="Low complexity" evidence="5">
    <location>
        <begin position="600"/>
        <end position="615"/>
    </location>
</feature>
<reference evidence="7 8" key="1">
    <citation type="journal article" date="2018" name="Cell">
        <title>The Chara Genome: Secondary Complexity and Implications for Plant Terrestrialization.</title>
        <authorList>
            <person name="Nishiyama T."/>
            <person name="Sakayama H."/>
            <person name="Vries J.D."/>
            <person name="Buschmann H."/>
            <person name="Saint-Marcoux D."/>
            <person name="Ullrich K.K."/>
            <person name="Haas F.B."/>
            <person name="Vanderstraeten L."/>
            <person name="Becker D."/>
            <person name="Lang D."/>
            <person name="Vosolsobe S."/>
            <person name="Rombauts S."/>
            <person name="Wilhelmsson P.K.I."/>
            <person name="Janitza P."/>
            <person name="Kern R."/>
            <person name="Heyl A."/>
            <person name="Rumpler F."/>
            <person name="Villalobos L.I.A.C."/>
            <person name="Clay J.M."/>
            <person name="Skokan R."/>
            <person name="Toyoda A."/>
            <person name="Suzuki Y."/>
            <person name="Kagoshima H."/>
            <person name="Schijlen E."/>
            <person name="Tajeshwar N."/>
            <person name="Catarino B."/>
            <person name="Hetherington A.J."/>
            <person name="Saltykova A."/>
            <person name="Bonnot C."/>
            <person name="Breuninger H."/>
            <person name="Symeonidi A."/>
            <person name="Radhakrishnan G.V."/>
            <person name="Van Nieuwerburgh F."/>
            <person name="Deforce D."/>
            <person name="Chang C."/>
            <person name="Karol K.G."/>
            <person name="Hedrich R."/>
            <person name="Ulvskov P."/>
            <person name="Glockner G."/>
            <person name="Delwiche C.F."/>
            <person name="Petrasek J."/>
            <person name="Van de Peer Y."/>
            <person name="Friml J."/>
            <person name="Beilby M."/>
            <person name="Dolan L."/>
            <person name="Kohara Y."/>
            <person name="Sugano S."/>
            <person name="Fujiyama A."/>
            <person name="Delaux P.-M."/>
            <person name="Quint M."/>
            <person name="TheiBen G."/>
            <person name="Hagemann M."/>
            <person name="Harholt J."/>
            <person name="Dunand C."/>
            <person name="Zachgo S."/>
            <person name="Langdale J."/>
            <person name="Maumus F."/>
            <person name="Straeten D.V.D."/>
            <person name="Gould S.B."/>
            <person name="Rensing S.A."/>
        </authorList>
    </citation>
    <scope>NUCLEOTIDE SEQUENCE [LARGE SCALE GENOMIC DNA]</scope>
    <source>
        <strain evidence="7 8">S276</strain>
    </source>
</reference>
<feature type="compositionally biased region" description="Basic residues" evidence="5">
    <location>
        <begin position="395"/>
        <end position="406"/>
    </location>
</feature>
<name>A0A388K0X6_CHABU</name>
<feature type="region of interest" description="Disordered" evidence="5">
    <location>
        <begin position="1"/>
        <end position="31"/>
    </location>
</feature>